<evidence type="ECO:0000313" key="13">
    <source>
        <dbReference type="Proteomes" id="UP001281003"/>
    </source>
</evidence>
<dbReference type="Proteomes" id="UP001281003">
    <property type="component" value="Unassembled WGS sequence"/>
</dbReference>
<keyword evidence="4" id="KW-0813">Transport</keyword>
<evidence type="ECO:0000256" key="1">
    <source>
        <dbReference type="ARBA" id="ARBA00004395"/>
    </source>
</evidence>
<keyword evidence="6" id="KW-0333">Golgi apparatus</keyword>
<feature type="domain" description="Conserved oligomeric Golgi complex subunit 3 C-terminal" evidence="11">
    <location>
        <begin position="311"/>
        <end position="635"/>
    </location>
</feature>
<evidence type="ECO:0000259" key="11">
    <source>
        <dbReference type="Pfam" id="PF20671"/>
    </source>
</evidence>
<protein>
    <recommendedName>
        <fullName evidence="3">Conserved oligomeric Golgi complex subunit 3</fullName>
    </recommendedName>
    <alternativeName>
        <fullName evidence="8">Component of oligomeric Golgi complex 3</fullName>
    </alternativeName>
</protein>
<comment type="caution">
    <text evidence="12">The sequence shown here is derived from an EMBL/GenBank/DDBJ whole genome shotgun (WGS) entry which is preliminary data.</text>
</comment>
<organism evidence="12 13">
    <name type="scientific">Sordaria brevicollis</name>
    <dbReference type="NCBI Taxonomy" id="83679"/>
    <lineage>
        <taxon>Eukaryota</taxon>
        <taxon>Fungi</taxon>
        <taxon>Dikarya</taxon>
        <taxon>Ascomycota</taxon>
        <taxon>Pezizomycotina</taxon>
        <taxon>Sordariomycetes</taxon>
        <taxon>Sordariomycetidae</taxon>
        <taxon>Sordariales</taxon>
        <taxon>Sordariaceae</taxon>
        <taxon>Sordaria</taxon>
    </lineage>
</organism>
<dbReference type="GO" id="GO:0000139">
    <property type="term" value="C:Golgi membrane"/>
    <property type="evidence" value="ECO:0007669"/>
    <property type="project" value="UniProtKB-SubCell"/>
</dbReference>
<reference evidence="12" key="1">
    <citation type="journal article" date="2023" name="Mol. Phylogenet. Evol.">
        <title>Genome-scale phylogeny and comparative genomics of the fungal order Sordariales.</title>
        <authorList>
            <person name="Hensen N."/>
            <person name="Bonometti L."/>
            <person name="Westerberg I."/>
            <person name="Brannstrom I.O."/>
            <person name="Guillou S."/>
            <person name="Cros-Aarteil S."/>
            <person name="Calhoun S."/>
            <person name="Haridas S."/>
            <person name="Kuo A."/>
            <person name="Mondo S."/>
            <person name="Pangilinan J."/>
            <person name="Riley R."/>
            <person name="LaButti K."/>
            <person name="Andreopoulos B."/>
            <person name="Lipzen A."/>
            <person name="Chen C."/>
            <person name="Yan M."/>
            <person name="Daum C."/>
            <person name="Ng V."/>
            <person name="Clum A."/>
            <person name="Steindorff A."/>
            <person name="Ohm R.A."/>
            <person name="Martin F."/>
            <person name="Silar P."/>
            <person name="Natvig D.O."/>
            <person name="Lalanne C."/>
            <person name="Gautier V."/>
            <person name="Ament-Velasquez S.L."/>
            <person name="Kruys A."/>
            <person name="Hutchinson M.I."/>
            <person name="Powell A.J."/>
            <person name="Barry K."/>
            <person name="Miller A.N."/>
            <person name="Grigoriev I.V."/>
            <person name="Debuchy R."/>
            <person name="Gladieux P."/>
            <person name="Hiltunen Thoren M."/>
            <person name="Johannesson H."/>
        </authorList>
    </citation>
    <scope>NUCLEOTIDE SEQUENCE</scope>
    <source>
        <strain evidence="12">FGSC 1904</strain>
    </source>
</reference>
<feature type="compositionally biased region" description="Low complexity" evidence="9">
    <location>
        <begin position="825"/>
        <end position="841"/>
    </location>
</feature>
<comment type="subcellular location">
    <subcellularLocation>
        <location evidence="1">Golgi apparatus membrane</location>
        <topology evidence="1">Peripheral membrane protein</topology>
    </subcellularLocation>
</comment>
<dbReference type="GO" id="GO:0005801">
    <property type="term" value="C:cis-Golgi network"/>
    <property type="evidence" value="ECO:0007669"/>
    <property type="project" value="InterPro"/>
</dbReference>
<dbReference type="Pfam" id="PF20671">
    <property type="entry name" value="COG3_C"/>
    <property type="match status" value="1"/>
</dbReference>
<dbReference type="PANTHER" id="PTHR13302">
    <property type="entry name" value="CONSERVED OLIGOMERIC GOLGI COMPLEX COMPONENT 3"/>
    <property type="match status" value="1"/>
</dbReference>
<evidence type="ECO:0000256" key="6">
    <source>
        <dbReference type="ARBA" id="ARBA00023034"/>
    </source>
</evidence>
<dbReference type="InterPro" id="IPR007265">
    <property type="entry name" value="COG_su3"/>
</dbReference>
<evidence type="ECO:0000256" key="5">
    <source>
        <dbReference type="ARBA" id="ARBA00022927"/>
    </source>
</evidence>
<dbReference type="InterPro" id="IPR048320">
    <property type="entry name" value="COG3_N"/>
</dbReference>
<dbReference type="AlphaFoldDB" id="A0AAE0PIK8"/>
<dbReference type="GO" id="GO:0007030">
    <property type="term" value="P:Golgi organization"/>
    <property type="evidence" value="ECO:0007669"/>
    <property type="project" value="TreeGrafter"/>
</dbReference>
<sequence>MYDEHWYSFQEVPQSRPSGVKTRHRRANSLLQQPEETADNNIPEEPLPALFEDQEDANAPPEATVLRRAKSYSDFYDIATAHLDGSHGGQKKKKTRKTKGRRNNHNLWDALMIPASATSTLPVEEDTYDDALDQELLQASQQEYLLYHDQLALTERHLGTLIDDANRALKTLETLCQSFRAVEEQTTSFKAQCDDLLEEQKRLQILADEVGTDLHYYAYLDTVSRRLNALGAGRLVDDDAFGDILANLDSCIEFMIQHPNYRDADTYLARYQALLTKALHLLEVGFNNRLDQVSGELARQITNTQSESARHALAYGRFEEILMNSYSLIPNIQRVILGAYDQNGQPRTGPNVDIFANTANNLFHAYFAVRDRDLKPLTQHDLATFHLECKESSIDTAARNYVKQCFERSFSEATLFRKIFSIEAPYSPNSKSAFAALNSHQRSLVTGTNIAPIATNLQSKLQTCDLQTICNLVGWVTNEYLLVDYDEDETPFVAHCRELTSRLLAEHLWTFTDGFFDAEITKSITKAVVPPEALKLGVTGSGEGGASSGAFPVVKRAIELLVLFDQSMPKERCQRNSPVIYKLVRETISSLQRAEVRIRASFKNNTGTDPDLFMIKNLLILKNELLTLEIGDVRNGPSGTNQGAAGLLAGSIQHLSGQILSNLPTAGTNLLGYVSSSVSTLGSYIPGSGLLSRAAGIATTTTTATPSAVEQDAGEQLDELLRQSIYAFTRRWAAIFNDAKTRGSVGGGKNLGQLEGELDGLLQEAFSTQLEVVEKLKEAIQLEMQGQLSGGNNGGGGSGGQGGVKMSGTRASTTGGSKTGREKVGSVYGGSRASRGSSRRV</sequence>
<feature type="domain" description="Conserved oligomeric Golgi complex subunit 3 N-terminal" evidence="10">
    <location>
        <begin position="147"/>
        <end position="291"/>
    </location>
</feature>
<dbReference type="Pfam" id="PF04136">
    <property type="entry name" value="COG3_N"/>
    <property type="match status" value="1"/>
</dbReference>
<reference evidence="12" key="2">
    <citation type="submission" date="2023-07" db="EMBL/GenBank/DDBJ databases">
        <authorList>
            <consortium name="Lawrence Berkeley National Laboratory"/>
            <person name="Haridas S."/>
            <person name="Hensen N."/>
            <person name="Bonometti L."/>
            <person name="Westerberg I."/>
            <person name="Brannstrom I.O."/>
            <person name="Guillou S."/>
            <person name="Cros-Aarteil S."/>
            <person name="Calhoun S."/>
            <person name="Kuo A."/>
            <person name="Mondo S."/>
            <person name="Pangilinan J."/>
            <person name="Riley R."/>
            <person name="LaButti K."/>
            <person name="Andreopoulos B."/>
            <person name="Lipzen A."/>
            <person name="Chen C."/>
            <person name="Yanf M."/>
            <person name="Daum C."/>
            <person name="Ng V."/>
            <person name="Clum A."/>
            <person name="Steindorff A."/>
            <person name="Ohm R."/>
            <person name="Martin F."/>
            <person name="Silar P."/>
            <person name="Natvig D."/>
            <person name="Lalanne C."/>
            <person name="Gautier V."/>
            <person name="Ament-velasquez S.L."/>
            <person name="Kruys A."/>
            <person name="Hutchinson M.I."/>
            <person name="Powell A.J."/>
            <person name="Barry K."/>
            <person name="Miller A.N."/>
            <person name="Grigoriev I.V."/>
            <person name="Debuchy R."/>
            <person name="Gladieux P."/>
            <person name="Thoren M.H."/>
            <person name="Johannesson H."/>
        </authorList>
    </citation>
    <scope>NUCLEOTIDE SEQUENCE</scope>
    <source>
        <strain evidence="12">FGSC 1904</strain>
    </source>
</reference>
<evidence type="ECO:0000259" key="10">
    <source>
        <dbReference type="Pfam" id="PF04136"/>
    </source>
</evidence>
<evidence type="ECO:0000256" key="8">
    <source>
        <dbReference type="ARBA" id="ARBA00031339"/>
    </source>
</evidence>
<keyword evidence="13" id="KW-1185">Reference proteome</keyword>
<feature type="compositionally biased region" description="Gly residues" evidence="9">
    <location>
        <begin position="788"/>
        <end position="805"/>
    </location>
</feature>
<evidence type="ECO:0000256" key="2">
    <source>
        <dbReference type="ARBA" id="ARBA00009936"/>
    </source>
</evidence>
<proteinExistence type="inferred from homology"/>
<dbReference type="GO" id="GO:0006886">
    <property type="term" value="P:intracellular protein transport"/>
    <property type="evidence" value="ECO:0007669"/>
    <property type="project" value="InterPro"/>
</dbReference>
<dbReference type="PANTHER" id="PTHR13302:SF8">
    <property type="entry name" value="CONSERVED OLIGOMERIC GOLGI COMPLEX SUBUNIT 3"/>
    <property type="match status" value="1"/>
</dbReference>
<feature type="region of interest" description="Disordered" evidence="9">
    <location>
        <begin position="787"/>
        <end position="841"/>
    </location>
</feature>
<evidence type="ECO:0000256" key="7">
    <source>
        <dbReference type="ARBA" id="ARBA00023136"/>
    </source>
</evidence>
<dbReference type="GO" id="GO:0006914">
    <property type="term" value="P:autophagy"/>
    <property type="evidence" value="ECO:0007669"/>
    <property type="project" value="TreeGrafter"/>
</dbReference>
<gene>
    <name evidence="12" type="ORF">B0T20DRAFT_494389</name>
</gene>
<feature type="region of interest" description="Disordered" evidence="9">
    <location>
        <begin position="1"/>
        <end position="47"/>
    </location>
</feature>
<keyword evidence="5" id="KW-0653">Protein transport</keyword>
<evidence type="ECO:0000313" key="12">
    <source>
        <dbReference type="EMBL" id="KAK3400541.1"/>
    </source>
</evidence>
<accession>A0AAE0PIK8</accession>
<dbReference type="GO" id="GO:0017119">
    <property type="term" value="C:Golgi transport complex"/>
    <property type="evidence" value="ECO:0007669"/>
    <property type="project" value="TreeGrafter"/>
</dbReference>
<evidence type="ECO:0000256" key="3">
    <source>
        <dbReference type="ARBA" id="ARBA00020976"/>
    </source>
</evidence>
<dbReference type="EMBL" id="JAUTDP010000003">
    <property type="protein sequence ID" value="KAK3400541.1"/>
    <property type="molecule type" value="Genomic_DNA"/>
</dbReference>
<evidence type="ECO:0000256" key="4">
    <source>
        <dbReference type="ARBA" id="ARBA00022448"/>
    </source>
</evidence>
<dbReference type="InterPro" id="IPR048685">
    <property type="entry name" value="COG3_C"/>
</dbReference>
<comment type="similarity">
    <text evidence="2">Belongs to the COG3 family.</text>
</comment>
<name>A0AAE0PIK8_SORBR</name>
<dbReference type="GO" id="GO:0006891">
    <property type="term" value="P:intra-Golgi vesicle-mediated transport"/>
    <property type="evidence" value="ECO:0007669"/>
    <property type="project" value="TreeGrafter"/>
</dbReference>
<evidence type="ECO:0000256" key="9">
    <source>
        <dbReference type="SAM" id="MobiDB-lite"/>
    </source>
</evidence>
<keyword evidence="7" id="KW-0472">Membrane</keyword>